<comment type="caution">
    <text evidence="2">The sequence shown here is derived from an EMBL/GenBank/DDBJ whole genome shotgun (WGS) entry which is preliminary data.</text>
</comment>
<dbReference type="AlphaFoldDB" id="V6TU56"/>
<feature type="region of interest" description="Disordered" evidence="1">
    <location>
        <begin position="61"/>
        <end position="86"/>
    </location>
</feature>
<proteinExistence type="predicted"/>
<accession>V6TU56</accession>
<dbReference type="VEuPathDB" id="GiardiaDB:DHA2_150751"/>
<dbReference type="Proteomes" id="UP000018040">
    <property type="component" value="Unassembled WGS sequence"/>
</dbReference>
<evidence type="ECO:0000256" key="1">
    <source>
        <dbReference type="SAM" id="MobiDB-lite"/>
    </source>
</evidence>
<feature type="region of interest" description="Disordered" evidence="1">
    <location>
        <begin position="339"/>
        <end position="365"/>
    </location>
</feature>
<dbReference type="VEuPathDB" id="GiardiaDB:QR46_2798"/>
<evidence type="ECO:0000313" key="3">
    <source>
        <dbReference type="Proteomes" id="UP000018040"/>
    </source>
</evidence>
<dbReference type="OrthoDB" id="10253386at2759"/>
<reference evidence="2 3" key="2">
    <citation type="journal article" date="2013" name="Genome Biol. Evol.">
        <title>Genome sequencing of Giardia lamblia genotypes A2 and B isolates (DH and GS) and comparative analysis with the genomes of genotypes A1 and E (WB and Pig).</title>
        <authorList>
            <person name="Adam R.D."/>
            <person name="Dahlstrom E.W."/>
            <person name="Martens C.A."/>
            <person name="Bruno D.P."/>
            <person name="Barbian K.D."/>
            <person name="Ricklefs S.M."/>
            <person name="Hernandez M.M."/>
            <person name="Narla N.P."/>
            <person name="Patel R.B."/>
            <person name="Porcella S.F."/>
            <person name="Nash T.E."/>
        </authorList>
    </citation>
    <scope>NUCLEOTIDE SEQUENCE [LARGE SCALE GENOMIC DNA]</scope>
    <source>
        <strain evidence="2 3">GS</strain>
    </source>
</reference>
<dbReference type="VEuPathDB" id="GiardiaDB:GL50581_1650"/>
<name>V6TU56_GIAIN</name>
<reference evidence="3" key="1">
    <citation type="submission" date="2012-02" db="EMBL/GenBank/DDBJ databases">
        <title>Genome sequencing of Giardia lamblia Genotypes A2 and B isolates (DH and GS) and comparative analysis with the genomes of Genotypes A1 and E (WB and Pig).</title>
        <authorList>
            <person name="Adam R."/>
            <person name="Dahlstrom E."/>
            <person name="Martens C."/>
            <person name="Bruno D."/>
            <person name="Barbian K."/>
            <person name="Porcella S.F."/>
            <person name="Nash T."/>
        </authorList>
    </citation>
    <scope>NUCLEOTIDE SEQUENCE</scope>
    <source>
        <strain evidence="3">GS</strain>
    </source>
</reference>
<gene>
    <name evidence="2" type="ORF">GSB_152509</name>
</gene>
<sequence length="583" mass="64504">MDIKQRFPLLTRDVKEAMKSGHPLTDIAYTLQHTRQEYLNIPSTLFLRYVHATYIELALESSTRTSETRRTGPGCKMPPRPRASEEPSAHLNALLTRFVRERVASARERPSVAFITPERVVLDRVVMDEPEAITMYADPRVMDATLSSIRIYSSCHSLQVSSRPEGPLLRISVRFLPSSEGPFKGSIVFLVGNRRTVVPIEAYVTAKQTSVHAGSSPLIQPIRVPGLPIDSTRLPRKVSMHKTEKSVTVVDDHSVYPTISQLSPNSYSRQLASVAIPYQSPTATQLFDTTMQRPLSNGFSLSVGAIAVSDSECEPAVSYQTYKEPPKPCASPTNILMVRKRSSVSQREHARSSAGGEESNDSANFRKLSLSDNLNMKRYSLPHQVRSSPKPHTIEHSYGSTSPMFSAPSSCLDSLHNSEDEDFGYIPTLKNLPQLMDSIVDLNGNDISTQDPTTINITPSPYRDSVVKDDTLNALPSHLPQLLPRHVSEHTDCDHSTTWGSLTDGDSSCEDAMLSASQAPDYFTVAEIEQMNRAVADWNAFSQFDIDEQVDITDGGVVATIADVSGWHTSRLNLLSDITYEII</sequence>
<dbReference type="VEuPathDB" id="GiardiaDB:GL50803_0093601"/>
<protein>
    <submittedName>
        <fullName evidence="2">Uncharacterized protein</fullName>
    </submittedName>
</protein>
<evidence type="ECO:0000313" key="2">
    <source>
        <dbReference type="EMBL" id="ESU42109.1"/>
    </source>
</evidence>
<dbReference type="EMBL" id="AHHH01000096">
    <property type="protein sequence ID" value="ESU42109.1"/>
    <property type="molecule type" value="Genomic_DNA"/>
</dbReference>
<organism evidence="2 3">
    <name type="scientific">Giardia intestinalis</name>
    <name type="common">Giardia lamblia</name>
    <dbReference type="NCBI Taxonomy" id="5741"/>
    <lineage>
        <taxon>Eukaryota</taxon>
        <taxon>Metamonada</taxon>
        <taxon>Diplomonadida</taxon>
        <taxon>Hexamitidae</taxon>
        <taxon>Giardiinae</taxon>
        <taxon>Giardia</taxon>
    </lineage>
</organism>